<dbReference type="GO" id="GO:0003877">
    <property type="term" value="F:ATP:ADP adenylyltransferase activity"/>
    <property type="evidence" value="ECO:0007669"/>
    <property type="project" value="InterPro"/>
</dbReference>
<dbReference type="EMBL" id="CP138901">
    <property type="protein sequence ID" value="WPK27778.1"/>
    <property type="molecule type" value="Genomic_DNA"/>
</dbReference>
<feature type="domain" description="ATP adenylyltransferase C-terminal" evidence="1">
    <location>
        <begin position="337"/>
        <end position="414"/>
    </location>
</feature>
<dbReference type="InterPro" id="IPR043171">
    <property type="entry name" value="Ap4A_phos1/2-like"/>
</dbReference>
<dbReference type="Proteomes" id="UP001338582">
    <property type="component" value="Chromosome 8"/>
</dbReference>
<dbReference type="AlphaFoldDB" id="A0AAX4HH50"/>
<dbReference type="KEGG" id="asau:88176236"/>
<accession>A0AAX4HH50</accession>
<evidence type="ECO:0000259" key="1">
    <source>
        <dbReference type="Pfam" id="PF09830"/>
    </source>
</evidence>
<reference evidence="2 3" key="1">
    <citation type="submission" date="2023-10" db="EMBL/GenBank/DDBJ databases">
        <title>Draft Genome Sequence of Candida saopaulonensis from a very Premature Infant with Sepsis.</title>
        <authorList>
            <person name="Ning Y."/>
            <person name="Dai R."/>
            <person name="Xiao M."/>
            <person name="Xu Y."/>
            <person name="Yan Q."/>
            <person name="Zhang L."/>
        </authorList>
    </citation>
    <scope>NUCLEOTIDE SEQUENCE [LARGE SCALE GENOMIC DNA]</scope>
    <source>
        <strain evidence="2 3">19XY460</strain>
    </source>
</reference>
<organism evidence="2 3">
    <name type="scientific">Australozyma saopauloensis</name>
    <dbReference type="NCBI Taxonomy" id="291208"/>
    <lineage>
        <taxon>Eukaryota</taxon>
        <taxon>Fungi</taxon>
        <taxon>Dikarya</taxon>
        <taxon>Ascomycota</taxon>
        <taxon>Saccharomycotina</taxon>
        <taxon>Pichiomycetes</taxon>
        <taxon>Metschnikowiaceae</taxon>
        <taxon>Australozyma</taxon>
    </lineage>
</organism>
<dbReference type="Gene3D" id="3.30.428.70">
    <property type="match status" value="1"/>
</dbReference>
<sequence length="463" mass="54109">MSYNILGITLRNHAQSSWKSIKEAHPAIFCLYSHKKMILNEKLTIKRENFTLRRLKDKVKMFYKLKMAKWIDAWRPDNDAKEKVLLCQVEDDSSGPFHIPPPPMTYCSYLPSLLLQPCEIGKADEYGFSLPLDFPSVLSEAWPKAARLNHVRWNPKTIFQVSLTKFVGKEQYTTLFVATDYASHRVKREEVKEELVLMDGLGPIRSHLICLETHPVRPFQFKLVNTMFKLSTETPEVELYFLYKILENLGQPSLSMTDFETKWYASFDCMSDIFFPSASSTHVTFLTLPQYHEPFADKLLRNIPVPKDGDLSAVVWDHEFFLYHFALRLPRTFGSRMLSVLQEGFDKLFDMANELVGLILMDRFRYDFCMTTEWMMLVPRKPVRGSRFLEFEGFNSLGLFRCKRDYEMAYISQQDWLTSQLITSYYWGPELDEDECVIQNDEHTLEDTICVNFDSLGLPLPLL</sequence>
<gene>
    <name evidence="2" type="ORF">PUMCH_005178</name>
</gene>
<keyword evidence="3" id="KW-1185">Reference proteome</keyword>
<name>A0AAX4HH50_9ASCO</name>
<dbReference type="InterPro" id="IPR019200">
    <property type="entry name" value="ATP_adenylylTrfase_C"/>
</dbReference>
<dbReference type="RefSeq" id="XP_062880154.1">
    <property type="nucleotide sequence ID" value="XM_063024084.1"/>
</dbReference>
<dbReference type="Pfam" id="PF09830">
    <property type="entry name" value="ATP_transf"/>
    <property type="match status" value="1"/>
</dbReference>
<evidence type="ECO:0000313" key="2">
    <source>
        <dbReference type="EMBL" id="WPK27778.1"/>
    </source>
</evidence>
<evidence type="ECO:0000313" key="3">
    <source>
        <dbReference type="Proteomes" id="UP001338582"/>
    </source>
</evidence>
<proteinExistence type="predicted"/>
<dbReference type="GeneID" id="88176236"/>
<protein>
    <recommendedName>
        <fullName evidence="1">ATP adenylyltransferase C-terminal domain-containing protein</fullName>
    </recommendedName>
</protein>